<dbReference type="PANTHER" id="PTHR31900:SF27">
    <property type="entry name" value="FBD DOMAIN-CONTAINING PROTEIN"/>
    <property type="match status" value="1"/>
</dbReference>
<dbReference type="PANTHER" id="PTHR31900">
    <property type="entry name" value="F-BOX/RNI SUPERFAMILY PROTEIN-RELATED"/>
    <property type="match status" value="1"/>
</dbReference>
<reference evidence="2" key="1">
    <citation type="journal article" date="2017" name="Nature">
        <title>The genome of Chenopodium quinoa.</title>
        <authorList>
            <person name="Jarvis D.E."/>
            <person name="Ho Y.S."/>
            <person name="Lightfoot D.J."/>
            <person name="Schmoeckel S.M."/>
            <person name="Li B."/>
            <person name="Borm T.J.A."/>
            <person name="Ohyanagi H."/>
            <person name="Mineta K."/>
            <person name="Michell C.T."/>
            <person name="Saber N."/>
            <person name="Kharbatia N.M."/>
            <person name="Rupper R.R."/>
            <person name="Sharp A.R."/>
            <person name="Dally N."/>
            <person name="Boughton B.A."/>
            <person name="Woo Y.H."/>
            <person name="Gao G."/>
            <person name="Schijlen E.G.W.M."/>
            <person name="Guo X."/>
            <person name="Momin A.A."/>
            <person name="Negrao S."/>
            <person name="Al-Babili S."/>
            <person name="Gehring C."/>
            <person name="Roessner U."/>
            <person name="Jung C."/>
            <person name="Murphy K."/>
            <person name="Arold S.T."/>
            <person name="Gojobori T."/>
            <person name="van der Linden C.G."/>
            <person name="van Loo E.N."/>
            <person name="Jellen E.N."/>
            <person name="Maughan P.J."/>
            <person name="Tester M."/>
        </authorList>
    </citation>
    <scope>NUCLEOTIDE SEQUENCE [LARGE SCALE GENOMIC DNA]</scope>
    <source>
        <strain evidence="2">cv. PI 614886</strain>
    </source>
</reference>
<evidence type="ECO:0000259" key="1">
    <source>
        <dbReference type="Pfam" id="PF24758"/>
    </source>
</evidence>
<dbReference type="Pfam" id="PF24758">
    <property type="entry name" value="LRR_At5g56370"/>
    <property type="match status" value="1"/>
</dbReference>
<evidence type="ECO:0000313" key="3">
    <source>
        <dbReference type="Proteomes" id="UP000596660"/>
    </source>
</evidence>
<reference evidence="2" key="2">
    <citation type="submission" date="2021-03" db="UniProtKB">
        <authorList>
            <consortium name="EnsemblPlants"/>
        </authorList>
    </citation>
    <scope>IDENTIFICATION</scope>
</reference>
<dbReference type="InterPro" id="IPR050232">
    <property type="entry name" value="FBL13/AtMIF1-like"/>
</dbReference>
<dbReference type="Gene3D" id="3.80.10.10">
    <property type="entry name" value="Ribonuclease Inhibitor"/>
    <property type="match status" value="1"/>
</dbReference>
<proteinExistence type="predicted"/>
<dbReference type="AlphaFoldDB" id="A0A803M6C9"/>
<dbReference type="SUPFAM" id="SSF52047">
    <property type="entry name" value="RNI-like"/>
    <property type="match status" value="1"/>
</dbReference>
<feature type="domain" description="F-box/LRR-repeat protein 15/At3g58940/PEG3-like LRR" evidence="1">
    <location>
        <begin position="4"/>
        <end position="92"/>
    </location>
</feature>
<dbReference type="EnsemblPlants" id="AUR62024002-RA">
    <property type="protein sequence ID" value="AUR62024002-RA:cds"/>
    <property type="gene ID" value="AUR62024002"/>
</dbReference>
<organism evidence="2 3">
    <name type="scientific">Chenopodium quinoa</name>
    <name type="common">Quinoa</name>
    <dbReference type="NCBI Taxonomy" id="63459"/>
    <lineage>
        <taxon>Eukaryota</taxon>
        <taxon>Viridiplantae</taxon>
        <taxon>Streptophyta</taxon>
        <taxon>Embryophyta</taxon>
        <taxon>Tracheophyta</taxon>
        <taxon>Spermatophyta</taxon>
        <taxon>Magnoliopsida</taxon>
        <taxon>eudicotyledons</taxon>
        <taxon>Gunneridae</taxon>
        <taxon>Pentapetalae</taxon>
        <taxon>Caryophyllales</taxon>
        <taxon>Chenopodiaceae</taxon>
        <taxon>Chenopodioideae</taxon>
        <taxon>Atripliceae</taxon>
        <taxon>Chenopodium</taxon>
    </lineage>
</organism>
<protein>
    <recommendedName>
        <fullName evidence="1">F-box/LRR-repeat protein 15/At3g58940/PEG3-like LRR domain-containing protein</fullName>
    </recommendedName>
</protein>
<accession>A0A803M6C9</accession>
<dbReference type="Gramene" id="AUR62024002-RA">
    <property type="protein sequence ID" value="AUR62024002-RA:cds"/>
    <property type="gene ID" value="AUR62024002"/>
</dbReference>
<name>A0A803M6C9_CHEQI</name>
<keyword evidence="3" id="KW-1185">Reference proteome</keyword>
<evidence type="ECO:0000313" key="2">
    <source>
        <dbReference type="EnsemblPlants" id="AUR62024002-RA:cds"/>
    </source>
</evidence>
<sequence>MSSYRLPNLKLLLLYATFIAEDDFLSRLVSSCPVLEDLKFKSLTNHVNITAITSTSLRRLCLHMHKCSDFDEDNTDFVLINTPNLEYLEYYDNLAKC</sequence>
<dbReference type="InterPro" id="IPR032675">
    <property type="entry name" value="LRR_dom_sf"/>
</dbReference>
<dbReference type="InterPro" id="IPR055411">
    <property type="entry name" value="LRR_FXL15/At3g58940/PEG3-like"/>
</dbReference>
<dbReference type="Proteomes" id="UP000596660">
    <property type="component" value="Unplaced"/>
</dbReference>